<dbReference type="HOGENOM" id="CLU_787414_0_0_0"/>
<name>D7CSE3_TRURR</name>
<dbReference type="AlphaFoldDB" id="D7CSE3"/>
<sequence length="350" mass="38373">MTRTDPRYGAKRPLRFLKKRLEYQREAPLTTSLPRRLAMWRGGLREASFRLYDLHDPEGAATYLPDTARLETFFINGSFAQGLLKDKLLFSQTLGALLPVPAVVGLIERGTFYPATPDAPPDLLGALAAYGSLVLKPSRGTRGQGVLRLEAPPLRLNGAPVDEVALRARVGALDDVIVTVTVPQAAYAEAIFPGSTNTVRVMTLRDPDTDEPFVARAVHRFGARGTEPTDNWSRGGLCALVEPHTGALSRGVKHAKRTSGKLVWQTHHPDTGAPIEGTVVPHWRALCEALLGAVRALPLLLYVGWDVVVTETGFCVLEGNANPDLDLLQVHGGLLRDPRVRRFYEHHRVI</sequence>
<protein>
    <recommendedName>
        <fullName evidence="1">Alpha-L-glutamate ligase-related protein ATP-grasp domain-containing protein</fullName>
    </recommendedName>
</protein>
<dbReference type="SUPFAM" id="SSF56059">
    <property type="entry name" value="Glutathione synthetase ATP-binding domain-like"/>
    <property type="match status" value="1"/>
</dbReference>
<dbReference type="RefSeq" id="WP_013178726.1">
    <property type="nucleotide sequence ID" value="NC_014221.1"/>
</dbReference>
<keyword evidence="3" id="KW-1185">Reference proteome</keyword>
<gene>
    <name evidence="2" type="ordered locus">Trad_2253</name>
</gene>
<reference evidence="2 3" key="2">
    <citation type="journal article" date="2011" name="Stand. Genomic Sci.">
        <title>Complete genome sequence of Truepera radiovictrix type strain (RQ-24).</title>
        <authorList>
            <person name="Ivanova N."/>
            <person name="Rohde C."/>
            <person name="Munk C."/>
            <person name="Nolan M."/>
            <person name="Lucas S."/>
            <person name="Del Rio T.G."/>
            <person name="Tice H."/>
            <person name="Deshpande S."/>
            <person name="Cheng J.F."/>
            <person name="Tapia R."/>
            <person name="Han C."/>
            <person name="Goodwin L."/>
            <person name="Pitluck S."/>
            <person name="Liolios K."/>
            <person name="Mavromatis K."/>
            <person name="Mikhailova N."/>
            <person name="Pati A."/>
            <person name="Chen A."/>
            <person name="Palaniappan K."/>
            <person name="Land M."/>
            <person name="Hauser L."/>
            <person name="Chang Y.J."/>
            <person name="Jeffries C.D."/>
            <person name="Brambilla E."/>
            <person name="Rohde M."/>
            <person name="Goker M."/>
            <person name="Tindall B.J."/>
            <person name="Woyke T."/>
            <person name="Bristow J."/>
            <person name="Eisen J.A."/>
            <person name="Markowitz V."/>
            <person name="Hugenholtz P."/>
            <person name="Kyrpides N.C."/>
            <person name="Klenk H.P."/>
            <person name="Lapidus A."/>
        </authorList>
    </citation>
    <scope>NUCLEOTIDE SEQUENCE [LARGE SCALE GENOMIC DNA]</scope>
    <source>
        <strain evidence="3">DSM 17093 / CIP 108686 / LMG 22925 / RQ-24</strain>
    </source>
</reference>
<evidence type="ECO:0000259" key="1">
    <source>
        <dbReference type="Pfam" id="PF14397"/>
    </source>
</evidence>
<dbReference type="KEGG" id="tra:Trad_2253"/>
<dbReference type="InterPro" id="IPR039523">
    <property type="entry name" value="RimK-rel_E_lig_ATP-grasp"/>
</dbReference>
<dbReference type="eggNOG" id="COG0189">
    <property type="taxonomic scope" value="Bacteria"/>
</dbReference>
<feature type="domain" description="Alpha-L-glutamate ligase-related protein ATP-grasp" evidence="1">
    <location>
        <begin position="79"/>
        <end position="333"/>
    </location>
</feature>
<dbReference type="STRING" id="649638.Trad_2253"/>
<accession>D7CSE3</accession>
<evidence type="ECO:0000313" key="3">
    <source>
        <dbReference type="Proteomes" id="UP000000379"/>
    </source>
</evidence>
<dbReference type="EMBL" id="CP002049">
    <property type="protein sequence ID" value="ADI15363.1"/>
    <property type="molecule type" value="Genomic_DNA"/>
</dbReference>
<reference evidence="3" key="1">
    <citation type="submission" date="2010-05" db="EMBL/GenBank/DDBJ databases">
        <title>The complete genome of Truepera radiovictris DSM 17093.</title>
        <authorList>
            <consortium name="US DOE Joint Genome Institute (JGI-PGF)"/>
            <person name="Lucas S."/>
            <person name="Copeland A."/>
            <person name="Lapidus A."/>
            <person name="Glavina del Rio T."/>
            <person name="Dalin E."/>
            <person name="Tice H."/>
            <person name="Bruce D."/>
            <person name="Goodwin L."/>
            <person name="Pitluck S."/>
            <person name="Kyrpides N."/>
            <person name="Mavromatis K."/>
            <person name="Ovchinnikova G."/>
            <person name="Munk A.C."/>
            <person name="Detter J.C."/>
            <person name="Han C."/>
            <person name="Tapia R."/>
            <person name="Land M."/>
            <person name="Hauser L."/>
            <person name="Markowitz V."/>
            <person name="Cheng J.-F."/>
            <person name="Hugenholtz P."/>
            <person name="Woyke T."/>
            <person name="Wu D."/>
            <person name="Tindall B."/>
            <person name="Pomrenke H.G."/>
            <person name="Brambilla E."/>
            <person name="Klenk H.-P."/>
            <person name="Eisen J.A."/>
        </authorList>
    </citation>
    <scope>NUCLEOTIDE SEQUENCE [LARGE SCALE GENOMIC DNA]</scope>
    <source>
        <strain evidence="3">DSM 17093 / CIP 108686 / LMG 22925 / RQ-24</strain>
    </source>
</reference>
<dbReference type="Pfam" id="PF14397">
    <property type="entry name" value="ATPgrasp_ST"/>
    <property type="match status" value="1"/>
</dbReference>
<proteinExistence type="predicted"/>
<dbReference type="OrthoDB" id="6315394at2"/>
<dbReference type="Proteomes" id="UP000000379">
    <property type="component" value="Chromosome"/>
</dbReference>
<evidence type="ECO:0000313" key="2">
    <source>
        <dbReference type="EMBL" id="ADI15363.1"/>
    </source>
</evidence>
<organism evidence="2 3">
    <name type="scientific">Truepera radiovictrix (strain DSM 17093 / CIP 108686 / LMG 22925 / RQ-24)</name>
    <dbReference type="NCBI Taxonomy" id="649638"/>
    <lineage>
        <taxon>Bacteria</taxon>
        <taxon>Thermotogati</taxon>
        <taxon>Deinococcota</taxon>
        <taxon>Deinococci</taxon>
        <taxon>Trueperales</taxon>
        <taxon>Trueperaceae</taxon>
        <taxon>Truepera</taxon>
    </lineage>
</organism>